<evidence type="ECO:0000256" key="1">
    <source>
        <dbReference type="SAM" id="MobiDB-lite"/>
    </source>
</evidence>
<dbReference type="AlphaFoldDB" id="A0A1S7LE76"/>
<evidence type="ECO:0000313" key="2">
    <source>
        <dbReference type="EMBL" id="CRH04271.1"/>
    </source>
</evidence>
<protein>
    <submittedName>
        <fullName evidence="2">Uncharacterized protein</fullName>
    </submittedName>
</protein>
<gene>
    <name evidence="2" type="ORF">MAGMO_0055</name>
</gene>
<organism evidence="2">
    <name type="scientific">Magnetococcus massalia (strain MO-1)</name>
    <dbReference type="NCBI Taxonomy" id="451514"/>
    <lineage>
        <taxon>Bacteria</taxon>
        <taxon>Pseudomonadati</taxon>
        <taxon>Pseudomonadota</taxon>
        <taxon>Magnetococcia</taxon>
        <taxon>Magnetococcales</taxon>
        <taxon>Magnetococcaceae</taxon>
        <taxon>Magnetococcus</taxon>
    </lineage>
</organism>
<accession>A0A1S7LE76</accession>
<proteinExistence type="predicted"/>
<feature type="region of interest" description="Disordered" evidence="1">
    <location>
        <begin position="88"/>
        <end position="125"/>
    </location>
</feature>
<dbReference type="EMBL" id="LO017727">
    <property type="protein sequence ID" value="CRH04271.1"/>
    <property type="molecule type" value="Genomic_DNA"/>
</dbReference>
<sequence length="125" mass="13964">MEAFHAKQDYMLMTCCRSRRVMMALTGPTVQIVNAAACSSQEALEMWALEESGLPDTIAGGAIHNGRVGELPWTGPWGFLGFPEPARSETKQITKTTASKHRRKDLEEEEGLTRQVHNHRVDEIL</sequence>
<reference evidence="2" key="1">
    <citation type="submission" date="2015-04" db="EMBL/GenBank/DDBJ databases">
        <authorList>
            <person name="Syromyatnikov M.Y."/>
            <person name="Popov V.N."/>
        </authorList>
    </citation>
    <scope>NUCLEOTIDE SEQUENCE</scope>
    <source>
        <strain evidence="2">MO-1</strain>
    </source>
</reference>
<name>A0A1S7LE76_MAGMO</name>